<dbReference type="RefSeq" id="XP_034062760.1">
    <property type="nucleotide sequence ID" value="XM_034206869.1"/>
</dbReference>
<evidence type="ECO:0000259" key="7">
    <source>
        <dbReference type="PROSITE" id="PS50950"/>
    </source>
</evidence>
<keyword evidence="4 5" id="KW-0238">DNA-binding</keyword>
<feature type="domain" description="THAP-type" evidence="7">
    <location>
        <begin position="1"/>
        <end position="91"/>
    </location>
</feature>
<protein>
    <submittedName>
        <fullName evidence="9">Uncharacterized protein LOC117540273</fullName>
    </submittedName>
</protein>
<evidence type="ECO:0000256" key="2">
    <source>
        <dbReference type="ARBA" id="ARBA00022771"/>
    </source>
</evidence>
<dbReference type="SUPFAM" id="SSF57716">
    <property type="entry name" value="Glucocorticoid receptor-like (DNA-binding domain)"/>
    <property type="match status" value="1"/>
</dbReference>
<dbReference type="PANTHER" id="PTHR23080">
    <property type="entry name" value="THAP DOMAIN PROTEIN"/>
    <property type="match status" value="1"/>
</dbReference>
<dbReference type="KEGG" id="gacu:117540273"/>
<accession>A0A6P8TW96</accession>
<evidence type="ECO:0000313" key="9">
    <source>
        <dbReference type="RefSeq" id="XP_034062760.1"/>
    </source>
</evidence>
<keyword evidence="3" id="KW-0862">Zinc</keyword>
<evidence type="ECO:0000256" key="3">
    <source>
        <dbReference type="ARBA" id="ARBA00022833"/>
    </source>
</evidence>
<reference evidence="9" key="1">
    <citation type="submission" date="2025-08" db="UniProtKB">
        <authorList>
            <consortium name="RefSeq"/>
        </authorList>
    </citation>
    <scope>IDENTIFICATION</scope>
</reference>
<proteinExistence type="predicted"/>
<gene>
    <name evidence="9" type="primary">LOC117540273</name>
</gene>
<dbReference type="Pfam" id="PF05485">
    <property type="entry name" value="THAP"/>
    <property type="match status" value="1"/>
</dbReference>
<dbReference type="PANTHER" id="PTHR23080:SF63">
    <property type="entry name" value="TICK TRANSPOSON"/>
    <property type="match status" value="1"/>
</dbReference>
<dbReference type="InterPro" id="IPR006612">
    <property type="entry name" value="THAP_Znf"/>
</dbReference>
<keyword evidence="2 5" id="KW-0863">Zinc-finger</keyword>
<sequence>MPVCCVVYGCSNRSGREKDKRFYRVPKVVVHKAEQFKKLTEERRKKWLSNLHLRSGGAESSNARVCSDHFIRGCPSALGDVESVDWAPTVSLGYHTTSKPRSDSPQPEDTSGILNDQQDAGCQTDLTMEDIERMEDVLRQNTTELGDLRTKALDTKFNQESFENNEEKTKFYTGLPNFLVLLQVFQLCEPLHHLWPYVCALQI</sequence>
<dbReference type="OrthoDB" id="6369483at2759"/>
<keyword evidence="8" id="KW-1185">Reference proteome</keyword>
<dbReference type="Proteomes" id="UP000515161">
    <property type="component" value="Unplaced"/>
</dbReference>
<dbReference type="PROSITE" id="PS50950">
    <property type="entry name" value="ZF_THAP"/>
    <property type="match status" value="1"/>
</dbReference>
<dbReference type="AlphaFoldDB" id="A0A6P8TW96"/>
<dbReference type="GeneID" id="117540273"/>
<organism evidence="8 9">
    <name type="scientific">Gymnodraco acuticeps</name>
    <name type="common">Antarctic dragonfish</name>
    <dbReference type="NCBI Taxonomy" id="8218"/>
    <lineage>
        <taxon>Eukaryota</taxon>
        <taxon>Metazoa</taxon>
        <taxon>Chordata</taxon>
        <taxon>Craniata</taxon>
        <taxon>Vertebrata</taxon>
        <taxon>Euteleostomi</taxon>
        <taxon>Actinopterygii</taxon>
        <taxon>Neopterygii</taxon>
        <taxon>Teleostei</taxon>
        <taxon>Neoteleostei</taxon>
        <taxon>Acanthomorphata</taxon>
        <taxon>Eupercaria</taxon>
        <taxon>Perciformes</taxon>
        <taxon>Notothenioidei</taxon>
        <taxon>Bathydraconidae</taxon>
        <taxon>Gymnodraco</taxon>
    </lineage>
</organism>
<dbReference type="SMART" id="SM00980">
    <property type="entry name" value="THAP"/>
    <property type="match status" value="1"/>
</dbReference>
<dbReference type="InParanoid" id="A0A6P8TW96"/>
<keyword evidence="1" id="KW-0479">Metal-binding</keyword>
<evidence type="ECO:0000256" key="1">
    <source>
        <dbReference type="ARBA" id="ARBA00022723"/>
    </source>
</evidence>
<evidence type="ECO:0000256" key="5">
    <source>
        <dbReference type="PROSITE-ProRule" id="PRU00309"/>
    </source>
</evidence>
<dbReference type="GO" id="GO:0003677">
    <property type="term" value="F:DNA binding"/>
    <property type="evidence" value="ECO:0007669"/>
    <property type="project" value="UniProtKB-UniRule"/>
</dbReference>
<evidence type="ECO:0000256" key="6">
    <source>
        <dbReference type="SAM" id="MobiDB-lite"/>
    </source>
</evidence>
<feature type="region of interest" description="Disordered" evidence="6">
    <location>
        <begin position="94"/>
        <end position="118"/>
    </location>
</feature>
<evidence type="ECO:0000313" key="8">
    <source>
        <dbReference type="Proteomes" id="UP000515161"/>
    </source>
</evidence>
<name>A0A6P8TW96_GYMAC</name>
<dbReference type="GO" id="GO:0008270">
    <property type="term" value="F:zinc ion binding"/>
    <property type="evidence" value="ECO:0007669"/>
    <property type="project" value="UniProtKB-KW"/>
</dbReference>
<evidence type="ECO:0000256" key="4">
    <source>
        <dbReference type="ARBA" id="ARBA00023125"/>
    </source>
</evidence>